<gene>
    <name evidence="1" type="ORF">L798_15779</name>
</gene>
<proteinExistence type="predicted"/>
<dbReference type="AlphaFoldDB" id="A0A067QL54"/>
<evidence type="ECO:0000313" key="2">
    <source>
        <dbReference type="Proteomes" id="UP000027135"/>
    </source>
</evidence>
<reference evidence="1 2" key="1">
    <citation type="journal article" date="2014" name="Nat. Commun.">
        <title>Molecular traces of alternative social organization in a termite genome.</title>
        <authorList>
            <person name="Terrapon N."/>
            <person name="Li C."/>
            <person name="Robertson H.M."/>
            <person name="Ji L."/>
            <person name="Meng X."/>
            <person name="Booth W."/>
            <person name="Chen Z."/>
            <person name="Childers C.P."/>
            <person name="Glastad K.M."/>
            <person name="Gokhale K."/>
            <person name="Gowin J."/>
            <person name="Gronenberg W."/>
            <person name="Hermansen R.A."/>
            <person name="Hu H."/>
            <person name="Hunt B.G."/>
            <person name="Huylmans A.K."/>
            <person name="Khalil S.M."/>
            <person name="Mitchell R.D."/>
            <person name="Munoz-Torres M.C."/>
            <person name="Mustard J.A."/>
            <person name="Pan H."/>
            <person name="Reese J.T."/>
            <person name="Scharf M.E."/>
            <person name="Sun F."/>
            <person name="Vogel H."/>
            <person name="Xiao J."/>
            <person name="Yang W."/>
            <person name="Yang Z."/>
            <person name="Yang Z."/>
            <person name="Zhou J."/>
            <person name="Zhu J."/>
            <person name="Brent C.S."/>
            <person name="Elsik C.G."/>
            <person name="Goodisman M.A."/>
            <person name="Liberles D.A."/>
            <person name="Roe R.M."/>
            <person name="Vargo E.L."/>
            <person name="Vilcinskas A."/>
            <person name="Wang J."/>
            <person name="Bornberg-Bauer E."/>
            <person name="Korb J."/>
            <person name="Zhang G."/>
            <person name="Liebig J."/>
        </authorList>
    </citation>
    <scope>NUCLEOTIDE SEQUENCE [LARGE SCALE GENOMIC DNA]</scope>
    <source>
        <tissue evidence="1">Whole organism</tissue>
    </source>
</reference>
<dbReference type="EMBL" id="KK853196">
    <property type="protein sequence ID" value="KDR09978.1"/>
    <property type="molecule type" value="Genomic_DNA"/>
</dbReference>
<keyword evidence="2" id="KW-1185">Reference proteome</keyword>
<organism evidence="1 2">
    <name type="scientific">Zootermopsis nevadensis</name>
    <name type="common">Dampwood termite</name>
    <dbReference type="NCBI Taxonomy" id="136037"/>
    <lineage>
        <taxon>Eukaryota</taxon>
        <taxon>Metazoa</taxon>
        <taxon>Ecdysozoa</taxon>
        <taxon>Arthropoda</taxon>
        <taxon>Hexapoda</taxon>
        <taxon>Insecta</taxon>
        <taxon>Pterygota</taxon>
        <taxon>Neoptera</taxon>
        <taxon>Polyneoptera</taxon>
        <taxon>Dictyoptera</taxon>
        <taxon>Blattodea</taxon>
        <taxon>Blattoidea</taxon>
        <taxon>Termitoidae</taxon>
        <taxon>Termopsidae</taxon>
        <taxon>Zootermopsis</taxon>
    </lineage>
</organism>
<name>A0A067QL54_ZOONE</name>
<accession>A0A067QL54</accession>
<dbReference type="Proteomes" id="UP000027135">
    <property type="component" value="Unassembled WGS sequence"/>
</dbReference>
<evidence type="ECO:0000313" key="1">
    <source>
        <dbReference type="EMBL" id="KDR09978.1"/>
    </source>
</evidence>
<protein>
    <submittedName>
        <fullName evidence="1">Uncharacterized protein</fullName>
    </submittedName>
</protein>
<dbReference type="InParanoid" id="A0A067QL54"/>
<sequence length="44" mass="5041">MGQSNAGMSILWIYFECVVERAPKVRPWNSPWNDMTERVGDPGD</sequence>